<dbReference type="Gene3D" id="3.40.50.300">
    <property type="entry name" value="P-loop containing nucleotide triphosphate hydrolases"/>
    <property type="match status" value="2"/>
</dbReference>
<feature type="domain" description="Helicase/UvrB N-terminal" evidence="1">
    <location>
        <begin position="176"/>
        <end position="328"/>
    </location>
</feature>
<dbReference type="InterPro" id="IPR027417">
    <property type="entry name" value="P-loop_NTPase"/>
</dbReference>
<dbReference type="EMBL" id="LMBR01000244">
    <property type="protein sequence ID" value="KUL20326.1"/>
    <property type="molecule type" value="Genomic_DNA"/>
</dbReference>
<proteinExistence type="predicted"/>
<accession>A0A101J513</accession>
<dbReference type="GO" id="GO:0005524">
    <property type="term" value="F:ATP binding"/>
    <property type="evidence" value="ECO:0007669"/>
    <property type="project" value="InterPro"/>
</dbReference>
<keyword evidence="3" id="KW-1185">Reference proteome</keyword>
<comment type="caution">
    <text evidence="2">The sequence shown here is derived from an EMBL/GenBank/DDBJ whole genome shotgun (WGS) entry which is preliminary data.</text>
</comment>
<evidence type="ECO:0000313" key="2">
    <source>
        <dbReference type="EMBL" id="KUL20326.1"/>
    </source>
</evidence>
<dbReference type="SUPFAM" id="SSF52540">
    <property type="entry name" value="P-loop containing nucleoside triphosphate hydrolases"/>
    <property type="match status" value="1"/>
</dbReference>
<protein>
    <submittedName>
        <fullName evidence="2">Restriction endonuclease subunit R</fullName>
    </submittedName>
</protein>
<evidence type="ECO:0000313" key="3">
    <source>
        <dbReference type="Proteomes" id="UP000053937"/>
    </source>
</evidence>
<gene>
    <name evidence="2" type="ORF">ASB62_09625</name>
</gene>
<organism evidence="2 3">
    <name type="scientific">Chlorobium limicola</name>
    <dbReference type="NCBI Taxonomy" id="1092"/>
    <lineage>
        <taxon>Bacteria</taxon>
        <taxon>Pseudomonadati</taxon>
        <taxon>Chlorobiota</taxon>
        <taxon>Chlorobiia</taxon>
        <taxon>Chlorobiales</taxon>
        <taxon>Chlorobiaceae</taxon>
        <taxon>Chlorobium/Pelodictyon group</taxon>
        <taxon>Chlorobium</taxon>
    </lineage>
</organism>
<keyword evidence="2" id="KW-0540">Nuclease</keyword>
<dbReference type="Proteomes" id="UP000053937">
    <property type="component" value="Unassembled WGS sequence"/>
</dbReference>
<dbReference type="InterPro" id="IPR006935">
    <property type="entry name" value="Helicase/UvrB_N"/>
</dbReference>
<keyword evidence="2" id="KW-0255">Endonuclease</keyword>
<dbReference type="RefSeq" id="WP_059139667.1">
    <property type="nucleotide sequence ID" value="NZ_LMBR01000244.1"/>
</dbReference>
<dbReference type="REBASE" id="149368">
    <property type="entry name" value="CliFORF9615P"/>
</dbReference>
<sequence length="1099" mass="126651">MARGKSKGPQSHGFRNKLLLNQWLLSLFGIDPLVEHILRGQKVRPFRLLADPIRDARLEGLDKDNLHYFYHYLGDSPLFSLAGVENDRFRISRAMLLRYEENIVSHTRAINENRHRPVVWKYYQWLTLLFTEIYLDRFFRDREALLSELNAFVERFNQHWSNREKPFAVVPLYRDDDLNKLCLQNATGSGKTLLMHVNLLQYRYYAERSGKRNELSRVILLTPNERLSEQHIAEFKESSLLASHFAQEGHNLFTQTTGLKRVDVLEITKLGEQEGPNTIATRSLGDQNLLLVDEGHRGMSGKEEGAWFRRRSELCAKGFTFEYSATFEQAVQASANADFENGYAKAVLFDYSYRWFYEDGFGKDYQILNMPTTFAQVQFAYLTACLLKFYQQLRIYEEKTREFEAFNLEKPLWVFVGSTVSKAKGGSSDEKIVAADVAQIICFIAEFLEKQTESQNAINALLTGKGQDTGLLDKDGNDIFSGAFTWLAQAMNAGETIDDLFRDILSRLFNNPAGGTLFLDRIKGESGEVALRVGNTDEPFGLINVGDAKSLCEHVEEVAKQNGVCLQVVDSDFTEAMFASVKDSSSNVNLLIGSKKFIEGWDCWRVSTMGLMHVGKSEGAQIIQLFGRGVRLKGYEWSLKRSGHTHAPVKPNFIEELETLNVFGIEADFMEKFREFLREEGLPGNERRKVIMIPLNVTYDFGKRLKILRPKRKASDGKEYDFKKDAPVPAVGHVPDYMTHNTVVSDWYPRIQAIRSQGMATATSKDKVSLREQYLVLLDYDKLFFELEQFKRERSWYNLNITKKGITSLLRNPGWYTLYLPETRLNPTSFDGVLLLQQVASELLKRYCEHYYNYCKREYIEPRLELRDLTPDDDNIPQEEFYQLIVDGDEEQVIQGIEQIKKDLEQKKDDLLKVGDLNACNFGKHLFQPLFHVRRGSKITILPVALNESEYQFVTDLKGWCDGQKTALEKDGMELFLLRNMSRGKGVGFFEAGNFHPDFILWLLVGGKQYVTFIEPHGLLHEGPGSEKILFHKRIKDIEQRLNDPAVILNSFILSWTPYPQLKWGNTQHELEERHVLFMTDDRDGYIDKLFAKLKEMVK</sequence>
<name>A0A101J513_CHLLI</name>
<dbReference type="AlphaFoldDB" id="A0A101J513"/>
<dbReference type="GO" id="GO:0003677">
    <property type="term" value="F:DNA binding"/>
    <property type="evidence" value="ECO:0007669"/>
    <property type="project" value="InterPro"/>
</dbReference>
<dbReference type="GO" id="GO:0016787">
    <property type="term" value="F:hydrolase activity"/>
    <property type="evidence" value="ECO:0007669"/>
    <property type="project" value="InterPro"/>
</dbReference>
<dbReference type="GO" id="GO:0004519">
    <property type="term" value="F:endonuclease activity"/>
    <property type="evidence" value="ECO:0007669"/>
    <property type="project" value="UniProtKB-KW"/>
</dbReference>
<dbReference type="Pfam" id="PF04851">
    <property type="entry name" value="ResIII"/>
    <property type="match status" value="1"/>
</dbReference>
<dbReference type="OrthoDB" id="9759819at2"/>
<reference evidence="2 3" key="1">
    <citation type="submission" date="2015-10" db="EMBL/GenBank/DDBJ databases">
        <title>Draft Genome Sequence of Chlorobium limicola strain Frasassi Growing under Artificial Lighting in the Frasassi Cave System.</title>
        <authorList>
            <person name="Mansor M."/>
            <person name="Macalady J."/>
        </authorList>
    </citation>
    <scope>NUCLEOTIDE SEQUENCE [LARGE SCALE GENOMIC DNA]</scope>
    <source>
        <strain evidence="2 3">Frasassi</strain>
    </source>
</reference>
<keyword evidence="2" id="KW-0378">Hydrolase</keyword>
<evidence type="ECO:0000259" key="1">
    <source>
        <dbReference type="Pfam" id="PF04851"/>
    </source>
</evidence>